<organism evidence="1 2">
    <name type="scientific">Humibacillus xanthopallidus</name>
    <dbReference type="NCBI Taxonomy" id="412689"/>
    <lineage>
        <taxon>Bacteria</taxon>
        <taxon>Bacillati</taxon>
        <taxon>Actinomycetota</taxon>
        <taxon>Actinomycetes</taxon>
        <taxon>Micrococcales</taxon>
        <taxon>Intrasporangiaceae</taxon>
        <taxon>Humibacillus</taxon>
    </lineage>
</organism>
<dbReference type="OrthoDB" id="4868640at2"/>
<dbReference type="EMBL" id="VFQF01000001">
    <property type="protein sequence ID" value="TQN48758.1"/>
    <property type="molecule type" value="Genomic_DNA"/>
</dbReference>
<name>A0A543PXF0_9MICO</name>
<reference evidence="1 2" key="1">
    <citation type="submission" date="2019-06" db="EMBL/GenBank/DDBJ databases">
        <title>Sequencing the genomes of 1000 actinobacteria strains.</title>
        <authorList>
            <person name="Klenk H.-P."/>
        </authorList>
    </citation>
    <scope>NUCLEOTIDE SEQUENCE [LARGE SCALE GENOMIC DNA]</scope>
    <source>
        <strain evidence="1 2">DSM 21776</strain>
    </source>
</reference>
<dbReference type="Proteomes" id="UP000320085">
    <property type="component" value="Unassembled WGS sequence"/>
</dbReference>
<sequence length="99" mass="10301">MSDDVEWGPASALSLRPVVDRLDTQDGTVVLVASGAAHRVVRLSHLGVEVLAAVGEGTTFDALEVAMLERLGPPPDGDLSRAVREAVRGLVEAGLLCVT</sequence>
<comment type="caution">
    <text evidence="1">The sequence shown here is derived from an EMBL/GenBank/DDBJ whole genome shotgun (WGS) entry which is preliminary data.</text>
</comment>
<dbReference type="AlphaFoldDB" id="A0A543PXF0"/>
<accession>A0A543PXF0</accession>
<evidence type="ECO:0008006" key="3">
    <source>
        <dbReference type="Google" id="ProtNLM"/>
    </source>
</evidence>
<evidence type="ECO:0000313" key="2">
    <source>
        <dbReference type="Proteomes" id="UP000320085"/>
    </source>
</evidence>
<evidence type="ECO:0000313" key="1">
    <source>
        <dbReference type="EMBL" id="TQN48758.1"/>
    </source>
</evidence>
<protein>
    <recommendedName>
        <fullName evidence="3">Coenzyme PQQ synthesis protein D (PqqD)</fullName>
    </recommendedName>
</protein>
<gene>
    <name evidence="1" type="ORF">FHX52_1904</name>
</gene>
<dbReference type="RefSeq" id="WP_141821645.1">
    <property type="nucleotide sequence ID" value="NZ_BAAAQC010000022.1"/>
</dbReference>
<proteinExistence type="predicted"/>